<reference evidence="2 3" key="1">
    <citation type="submission" date="2021-06" db="EMBL/GenBank/DDBJ databases">
        <title>Bacillus sp. RD4P76, an endophyte from a halophyte.</title>
        <authorList>
            <person name="Sun J.-Q."/>
        </authorList>
    </citation>
    <scope>NUCLEOTIDE SEQUENCE [LARGE SCALE GENOMIC DNA]</scope>
    <source>
        <strain evidence="2 3">JCM 17098</strain>
    </source>
</reference>
<dbReference type="PROSITE" id="PS51257">
    <property type="entry name" value="PROKAR_LIPOPROTEIN"/>
    <property type="match status" value="1"/>
</dbReference>
<dbReference type="Proteomes" id="UP000790580">
    <property type="component" value="Unassembled WGS sequence"/>
</dbReference>
<dbReference type="CDD" id="cd13441">
    <property type="entry name" value="CamS_repeat_1"/>
    <property type="match status" value="1"/>
</dbReference>
<keyword evidence="3" id="KW-1185">Reference proteome</keyword>
<accession>A0ABS6JSP6</accession>
<evidence type="ECO:0000313" key="3">
    <source>
        <dbReference type="Proteomes" id="UP000790580"/>
    </source>
</evidence>
<evidence type="ECO:0000256" key="1">
    <source>
        <dbReference type="SAM" id="SignalP"/>
    </source>
</evidence>
<feature type="chain" id="PRO_5045757574" evidence="1">
    <location>
        <begin position="26"/>
        <end position="418"/>
    </location>
</feature>
<evidence type="ECO:0000313" key="2">
    <source>
        <dbReference type="EMBL" id="MBU9721267.1"/>
    </source>
</evidence>
<comment type="caution">
    <text evidence="2">The sequence shown here is derived from an EMBL/GenBank/DDBJ whole genome shotgun (WGS) entry which is preliminary data.</text>
</comment>
<proteinExistence type="predicted"/>
<keyword evidence="1" id="KW-0732">Signal</keyword>
<dbReference type="RefSeq" id="WP_088073453.1">
    <property type="nucleotide sequence ID" value="NZ_JAHQCR010000032.1"/>
</dbReference>
<dbReference type="Gene3D" id="3.10.570.10">
    <property type="entry name" value="sex pheromone staph- cam373 precursor domain"/>
    <property type="match status" value="1"/>
</dbReference>
<dbReference type="InterPro" id="IPR011426">
    <property type="entry name" value="CamS"/>
</dbReference>
<dbReference type="CDD" id="cd13440">
    <property type="entry name" value="CamS_repeat_2"/>
    <property type="match status" value="1"/>
</dbReference>
<sequence>MMYKKFFFACIGLLLFLTGCIPSLDQEEEEIIIVEETDDVDEQQFILTPTIDTPENFYRTVLLDGEYQRSPARGVVASAMTNRIDINQFEVGLMEIASAFYEQSEYYFQEGTYLSGDTINSWIRRYNPAESRYARGLNPSLGELEVEENEDGEEIEVGLAEDVDSLSVPELSELMRENPLVLSNVLEHNYVYGSAEEGVNLGGMVIGLSLRAVYYFQLYDDDGKMYQYEQPLELDEVEEKGKEIAQQVVNRIRTHHEDLAEVPITIALFQERPRGSIVPGSFIAMTHVEENETGIQEWEAINEEFYFFPSRAARQAYPNHSNAFEQFKDEMEQFMGRSIGIVGKGRFKNGAIDELTIEFNMQSHGKAEIIALTQFASGRIEEIFNLQVPISVYINSINGPESIVVKYPDHDPFIHVYK</sequence>
<protein>
    <submittedName>
        <fullName evidence="2">CamS family sex pheromone protein</fullName>
    </submittedName>
</protein>
<dbReference type="Pfam" id="PF07537">
    <property type="entry name" value="CamS"/>
    <property type="match status" value="1"/>
</dbReference>
<feature type="signal peptide" evidence="1">
    <location>
        <begin position="1"/>
        <end position="25"/>
    </location>
</feature>
<dbReference type="EMBL" id="JAHQCR010000032">
    <property type="protein sequence ID" value="MBU9721267.1"/>
    <property type="molecule type" value="Genomic_DNA"/>
</dbReference>
<dbReference type="PIRSF" id="PIRSF012509">
    <property type="entry name" value="CamS"/>
    <property type="match status" value="1"/>
</dbReference>
<name>A0ABS6JSP6_9BACI</name>
<organism evidence="2 3">
    <name type="scientific">Evansella alkalicola</name>
    <dbReference type="NCBI Taxonomy" id="745819"/>
    <lineage>
        <taxon>Bacteria</taxon>
        <taxon>Bacillati</taxon>
        <taxon>Bacillota</taxon>
        <taxon>Bacilli</taxon>
        <taxon>Bacillales</taxon>
        <taxon>Bacillaceae</taxon>
        <taxon>Evansella</taxon>
    </lineage>
</organism>
<gene>
    <name evidence="2" type="ORF">KS407_07365</name>
</gene>